<dbReference type="SUPFAM" id="SSF64268">
    <property type="entry name" value="PX domain"/>
    <property type="match status" value="1"/>
</dbReference>
<comment type="caution">
    <text evidence="12">The sequence shown here is derived from an EMBL/GenBank/DDBJ whole genome shotgun (WGS) entry which is preliminary data.</text>
</comment>
<dbReference type="SMART" id="SM00312">
    <property type="entry name" value="PX"/>
    <property type="match status" value="1"/>
</dbReference>
<evidence type="ECO:0000256" key="8">
    <source>
        <dbReference type="ARBA" id="ARBA00023121"/>
    </source>
</evidence>
<name>A0AAQ4FK75_AMBAM</name>
<evidence type="ECO:0000256" key="5">
    <source>
        <dbReference type="ARBA" id="ARBA00022490"/>
    </source>
</evidence>
<evidence type="ECO:0000256" key="2">
    <source>
        <dbReference type="ARBA" id="ARBA00004496"/>
    </source>
</evidence>
<gene>
    <name evidence="12" type="ORF">V5799_023078</name>
</gene>
<dbReference type="GO" id="GO:0016050">
    <property type="term" value="P:vesicle organization"/>
    <property type="evidence" value="ECO:0007669"/>
    <property type="project" value="TreeGrafter"/>
</dbReference>
<dbReference type="InterPro" id="IPR036871">
    <property type="entry name" value="PX_dom_sf"/>
</dbReference>
<evidence type="ECO:0000256" key="6">
    <source>
        <dbReference type="ARBA" id="ARBA00022753"/>
    </source>
</evidence>
<dbReference type="Gene3D" id="3.30.1520.10">
    <property type="entry name" value="Phox-like domain"/>
    <property type="match status" value="1"/>
</dbReference>
<comment type="similarity">
    <text evidence="3">Belongs to the sorting nexin family.</text>
</comment>
<dbReference type="Proteomes" id="UP001321473">
    <property type="component" value="Unassembled WGS sequence"/>
</dbReference>
<keyword evidence="8" id="KW-0446">Lipid-binding</keyword>
<dbReference type="InterPro" id="IPR043544">
    <property type="entry name" value="SNX10/11"/>
</dbReference>
<dbReference type="InterPro" id="IPR001683">
    <property type="entry name" value="PX_dom"/>
</dbReference>
<evidence type="ECO:0000256" key="7">
    <source>
        <dbReference type="ARBA" id="ARBA00022927"/>
    </source>
</evidence>
<dbReference type="EMBL" id="JARKHS020002060">
    <property type="protein sequence ID" value="KAK8787145.1"/>
    <property type="molecule type" value="Genomic_DNA"/>
</dbReference>
<dbReference type="PANTHER" id="PTHR46209:SF3">
    <property type="entry name" value="PX DOMAIN-CONTAINING PROTEIN"/>
    <property type="match status" value="1"/>
</dbReference>
<dbReference type="Pfam" id="PF00787">
    <property type="entry name" value="PX"/>
    <property type="match status" value="1"/>
</dbReference>
<dbReference type="PANTHER" id="PTHR46209">
    <property type="entry name" value="PX DOMAIN-CONTAINING PROTEIN"/>
    <property type="match status" value="1"/>
</dbReference>
<evidence type="ECO:0000256" key="9">
    <source>
        <dbReference type="ARBA" id="ARBA00023136"/>
    </source>
</evidence>
<keyword evidence="13" id="KW-1185">Reference proteome</keyword>
<evidence type="ECO:0000256" key="3">
    <source>
        <dbReference type="ARBA" id="ARBA00010883"/>
    </source>
</evidence>
<keyword evidence="9" id="KW-0472">Membrane</keyword>
<evidence type="ECO:0000256" key="10">
    <source>
        <dbReference type="ARBA" id="ARBA00029433"/>
    </source>
</evidence>
<organism evidence="12 13">
    <name type="scientific">Amblyomma americanum</name>
    <name type="common">Lone star tick</name>
    <dbReference type="NCBI Taxonomy" id="6943"/>
    <lineage>
        <taxon>Eukaryota</taxon>
        <taxon>Metazoa</taxon>
        <taxon>Ecdysozoa</taxon>
        <taxon>Arthropoda</taxon>
        <taxon>Chelicerata</taxon>
        <taxon>Arachnida</taxon>
        <taxon>Acari</taxon>
        <taxon>Parasitiformes</taxon>
        <taxon>Ixodida</taxon>
        <taxon>Ixodoidea</taxon>
        <taxon>Ixodidae</taxon>
        <taxon>Amblyomminae</taxon>
        <taxon>Amblyomma</taxon>
    </lineage>
</organism>
<keyword evidence="4" id="KW-0813">Transport</keyword>
<evidence type="ECO:0000256" key="4">
    <source>
        <dbReference type="ARBA" id="ARBA00022448"/>
    </source>
</evidence>
<dbReference type="AlphaFoldDB" id="A0AAQ4FK75"/>
<comment type="subcellular location">
    <subcellularLocation>
        <location evidence="2">Cytoplasm</location>
    </subcellularLocation>
    <subcellularLocation>
        <location evidence="10">Endomembrane system</location>
        <topology evidence="10">Peripheral membrane protein</topology>
        <orientation evidence="10">Cytoplasmic side</orientation>
    </subcellularLocation>
    <subcellularLocation>
        <location evidence="1">Endosome</location>
    </subcellularLocation>
</comment>
<keyword evidence="6" id="KW-0967">Endosome</keyword>
<dbReference type="GO" id="GO:0005768">
    <property type="term" value="C:endosome"/>
    <property type="evidence" value="ECO:0007669"/>
    <property type="project" value="UniProtKB-SubCell"/>
</dbReference>
<keyword evidence="5" id="KW-0963">Cytoplasm</keyword>
<evidence type="ECO:0000313" key="13">
    <source>
        <dbReference type="Proteomes" id="UP001321473"/>
    </source>
</evidence>
<protein>
    <recommendedName>
        <fullName evidence="11">PX domain-containing protein</fullName>
    </recommendedName>
</protein>
<evidence type="ECO:0000313" key="12">
    <source>
        <dbReference type="EMBL" id="KAK8787145.1"/>
    </source>
</evidence>
<proteinExistence type="inferred from homology"/>
<keyword evidence="7" id="KW-0653">Protein transport</keyword>
<reference evidence="12 13" key="1">
    <citation type="journal article" date="2023" name="Arcadia Sci">
        <title>De novo assembly of a long-read Amblyomma americanum tick genome.</title>
        <authorList>
            <person name="Chou S."/>
            <person name="Poskanzer K.E."/>
            <person name="Rollins M."/>
            <person name="Thuy-Boun P.S."/>
        </authorList>
    </citation>
    <scope>NUCLEOTIDE SEQUENCE [LARGE SCALE GENOMIC DNA]</scope>
    <source>
        <strain evidence="12">F_SG_1</strain>
        <tissue evidence="12">Salivary glands</tissue>
    </source>
</reference>
<dbReference type="PROSITE" id="PS50195">
    <property type="entry name" value="PX"/>
    <property type="match status" value="1"/>
</dbReference>
<dbReference type="GO" id="GO:0006886">
    <property type="term" value="P:intracellular protein transport"/>
    <property type="evidence" value="ECO:0007669"/>
    <property type="project" value="InterPro"/>
</dbReference>
<sequence length="345" mass="37219">MTFLDVNVRNPIIHNVKGDTHTSYDISIETNNSSFTMSRSTVRRRFSEFIYLRNLLKEQQPSLTPPSLPSRTLLRRFDDKFIEERRSGLESFLRNVLTEPLYLSNKSLHLFIQTSLTMKEIEGVVKGTEDTYIAESKPPIVLALHDEVFDEIGDSAYESAAEESSIATEGSATAALRGILRSTSNVNVMHTFKCCRGDSHFHLRIGSSICVCTPTLLPPSWEGSSGMLQSLSCPLPATSTPIPTANGSATAVGVNGGCRSEGSSPYLQANVSGLRTSASDSCLVTMGGMKKHVSFSSAVEVLDRAHDETHGRHSVALSTPARVLGANACSFSSCSSSASENSASS</sequence>
<accession>A0AAQ4FK75</accession>
<evidence type="ECO:0000259" key="11">
    <source>
        <dbReference type="PROSITE" id="PS50195"/>
    </source>
</evidence>
<dbReference type="GO" id="GO:1901981">
    <property type="term" value="F:phosphatidylinositol phosphate binding"/>
    <property type="evidence" value="ECO:0007669"/>
    <property type="project" value="TreeGrafter"/>
</dbReference>
<evidence type="ECO:0000256" key="1">
    <source>
        <dbReference type="ARBA" id="ARBA00004177"/>
    </source>
</evidence>
<feature type="domain" description="PX" evidence="11">
    <location>
        <begin position="2"/>
        <end position="118"/>
    </location>
</feature>